<dbReference type="AlphaFoldDB" id="A0A9D2K0A9"/>
<sequence>MKKRLRILALYRTAELKKNIAGILDNENAFYTTYAFLDSGDICQLSAEKDPDIILLEASVDKDGHSAIAYGRELRLRTCAQLLILGPSKDRAAVIETSTQTFASGYISPEQIPFLHQIICETWRGDTPQKILIRELILSSLTTAERKVLEILLGARDDLLSSPKTIANQKTSIFHKLGLKNLQELRHIFLHY</sequence>
<reference evidence="1" key="1">
    <citation type="journal article" date="2021" name="PeerJ">
        <title>Extensive microbial diversity within the chicken gut microbiome revealed by metagenomics and culture.</title>
        <authorList>
            <person name="Gilroy R."/>
            <person name="Ravi A."/>
            <person name="Getino M."/>
            <person name="Pursley I."/>
            <person name="Horton D.L."/>
            <person name="Alikhan N.F."/>
            <person name="Baker D."/>
            <person name="Gharbi K."/>
            <person name="Hall N."/>
            <person name="Watson M."/>
            <person name="Adriaenssens E.M."/>
            <person name="Foster-Nyarko E."/>
            <person name="Jarju S."/>
            <person name="Secka A."/>
            <person name="Antonio M."/>
            <person name="Oren A."/>
            <person name="Chaudhuri R.R."/>
            <person name="La Ragione R."/>
            <person name="Hildebrand F."/>
            <person name="Pallen M.J."/>
        </authorList>
    </citation>
    <scope>NUCLEOTIDE SEQUENCE</scope>
    <source>
        <strain evidence="1">CHK196-3914</strain>
    </source>
</reference>
<protein>
    <submittedName>
        <fullName evidence="1">Uncharacterized protein</fullName>
    </submittedName>
</protein>
<evidence type="ECO:0000313" key="2">
    <source>
        <dbReference type="Proteomes" id="UP000824116"/>
    </source>
</evidence>
<name>A0A9D2K0A9_9FIRM</name>
<dbReference type="Gene3D" id="3.40.50.2300">
    <property type="match status" value="1"/>
</dbReference>
<dbReference type="EMBL" id="DXAY01000032">
    <property type="protein sequence ID" value="HIZ73881.1"/>
    <property type="molecule type" value="Genomic_DNA"/>
</dbReference>
<dbReference type="InterPro" id="IPR016032">
    <property type="entry name" value="Sig_transdc_resp-reg_C-effctor"/>
</dbReference>
<dbReference type="GO" id="GO:0003677">
    <property type="term" value="F:DNA binding"/>
    <property type="evidence" value="ECO:0007669"/>
    <property type="project" value="InterPro"/>
</dbReference>
<comment type="caution">
    <text evidence="1">The sequence shown here is derived from an EMBL/GenBank/DDBJ whole genome shotgun (WGS) entry which is preliminary data.</text>
</comment>
<proteinExistence type="predicted"/>
<organism evidence="1 2">
    <name type="scientific">Candidatus Mediterraneibacter stercoravium</name>
    <dbReference type="NCBI Taxonomy" id="2838685"/>
    <lineage>
        <taxon>Bacteria</taxon>
        <taxon>Bacillati</taxon>
        <taxon>Bacillota</taxon>
        <taxon>Clostridia</taxon>
        <taxon>Lachnospirales</taxon>
        <taxon>Lachnospiraceae</taxon>
        <taxon>Mediterraneibacter</taxon>
    </lineage>
</organism>
<gene>
    <name evidence="1" type="ORF">H9723_01370</name>
</gene>
<dbReference type="SUPFAM" id="SSF46894">
    <property type="entry name" value="C-terminal effector domain of the bipartite response regulators"/>
    <property type="match status" value="1"/>
</dbReference>
<reference evidence="1" key="2">
    <citation type="submission" date="2021-04" db="EMBL/GenBank/DDBJ databases">
        <authorList>
            <person name="Gilroy R."/>
        </authorList>
    </citation>
    <scope>NUCLEOTIDE SEQUENCE</scope>
    <source>
        <strain evidence="1">CHK196-3914</strain>
    </source>
</reference>
<dbReference type="Proteomes" id="UP000824116">
    <property type="component" value="Unassembled WGS sequence"/>
</dbReference>
<evidence type="ECO:0000313" key="1">
    <source>
        <dbReference type="EMBL" id="HIZ73881.1"/>
    </source>
</evidence>
<dbReference type="GO" id="GO:0006355">
    <property type="term" value="P:regulation of DNA-templated transcription"/>
    <property type="evidence" value="ECO:0007669"/>
    <property type="project" value="InterPro"/>
</dbReference>
<accession>A0A9D2K0A9</accession>